<organism evidence="2 3">
    <name type="scientific">Helianthus annuus</name>
    <name type="common">Common sunflower</name>
    <dbReference type="NCBI Taxonomy" id="4232"/>
    <lineage>
        <taxon>Eukaryota</taxon>
        <taxon>Viridiplantae</taxon>
        <taxon>Streptophyta</taxon>
        <taxon>Embryophyta</taxon>
        <taxon>Tracheophyta</taxon>
        <taxon>Spermatophyta</taxon>
        <taxon>Magnoliopsida</taxon>
        <taxon>eudicotyledons</taxon>
        <taxon>Gunneridae</taxon>
        <taxon>Pentapetalae</taxon>
        <taxon>asterids</taxon>
        <taxon>campanulids</taxon>
        <taxon>Asterales</taxon>
        <taxon>Asteraceae</taxon>
        <taxon>Asteroideae</taxon>
        <taxon>Heliantheae alliance</taxon>
        <taxon>Heliantheae</taxon>
        <taxon>Helianthus</taxon>
    </lineage>
</organism>
<keyword evidence="1" id="KW-0472">Membrane</keyword>
<reference evidence="2" key="1">
    <citation type="journal article" date="2017" name="Nature">
        <title>The sunflower genome provides insights into oil metabolism, flowering and Asterid evolution.</title>
        <authorList>
            <person name="Badouin H."/>
            <person name="Gouzy J."/>
            <person name="Grassa C.J."/>
            <person name="Murat F."/>
            <person name="Staton S.E."/>
            <person name="Cottret L."/>
            <person name="Lelandais-Briere C."/>
            <person name="Owens G.L."/>
            <person name="Carrere S."/>
            <person name="Mayjonade B."/>
            <person name="Legrand L."/>
            <person name="Gill N."/>
            <person name="Kane N.C."/>
            <person name="Bowers J.E."/>
            <person name="Hubner S."/>
            <person name="Bellec A."/>
            <person name="Berard A."/>
            <person name="Berges H."/>
            <person name="Blanchet N."/>
            <person name="Boniface M.C."/>
            <person name="Brunel D."/>
            <person name="Catrice O."/>
            <person name="Chaidir N."/>
            <person name="Claudel C."/>
            <person name="Donnadieu C."/>
            <person name="Faraut T."/>
            <person name="Fievet G."/>
            <person name="Helmstetter N."/>
            <person name="King M."/>
            <person name="Knapp S.J."/>
            <person name="Lai Z."/>
            <person name="Le Paslier M.C."/>
            <person name="Lippi Y."/>
            <person name="Lorenzon L."/>
            <person name="Mandel J.R."/>
            <person name="Marage G."/>
            <person name="Marchand G."/>
            <person name="Marquand E."/>
            <person name="Bret-Mestries E."/>
            <person name="Morien E."/>
            <person name="Nambeesan S."/>
            <person name="Nguyen T."/>
            <person name="Pegot-Espagnet P."/>
            <person name="Pouilly N."/>
            <person name="Raftis F."/>
            <person name="Sallet E."/>
            <person name="Schiex T."/>
            <person name="Thomas J."/>
            <person name="Vandecasteele C."/>
            <person name="Vares D."/>
            <person name="Vear F."/>
            <person name="Vautrin S."/>
            <person name="Crespi M."/>
            <person name="Mangin B."/>
            <person name="Burke J.M."/>
            <person name="Salse J."/>
            <person name="Munos S."/>
            <person name="Vincourt P."/>
            <person name="Rieseberg L.H."/>
            <person name="Langlade N.B."/>
        </authorList>
    </citation>
    <scope>NUCLEOTIDE SEQUENCE</scope>
    <source>
        <tissue evidence="2">Leaves</tissue>
    </source>
</reference>
<feature type="transmembrane region" description="Helical" evidence="1">
    <location>
        <begin position="48"/>
        <end position="70"/>
    </location>
</feature>
<keyword evidence="1" id="KW-1133">Transmembrane helix</keyword>
<accession>A0A9K3HFF8</accession>
<name>A0A9K3HFF8_HELAN</name>
<sequence>MRNPPVCFDKPATRFVRELHCFKCGLGLMTLEHSYHVSILTPTSTLKILYFFSHCQLINIFYTFIITFFFSPTHSKSLSKILKN</sequence>
<evidence type="ECO:0000313" key="2">
    <source>
        <dbReference type="EMBL" id="KAF5777346.1"/>
    </source>
</evidence>
<dbReference type="Gramene" id="mRNA:HanXRQr2_Chr12g0534541">
    <property type="protein sequence ID" value="CDS:HanXRQr2_Chr12g0534541.1"/>
    <property type="gene ID" value="HanXRQr2_Chr12g0534541"/>
</dbReference>
<evidence type="ECO:0000313" key="3">
    <source>
        <dbReference type="Proteomes" id="UP000215914"/>
    </source>
</evidence>
<keyword evidence="3" id="KW-1185">Reference proteome</keyword>
<gene>
    <name evidence="2" type="ORF">HanXRQr2_Chr12g0534541</name>
</gene>
<reference evidence="2" key="2">
    <citation type="submission" date="2020-06" db="EMBL/GenBank/DDBJ databases">
        <title>Helianthus annuus Genome sequencing and assembly Release 2.</title>
        <authorList>
            <person name="Gouzy J."/>
            <person name="Langlade N."/>
            <person name="Munos S."/>
        </authorList>
    </citation>
    <scope>NUCLEOTIDE SEQUENCE</scope>
    <source>
        <tissue evidence="2">Leaves</tissue>
    </source>
</reference>
<evidence type="ECO:0000256" key="1">
    <source>
        <dbReference type="SAM" id="Phobius"/>
    </source>
</evidence>
<protein>
    <submittedName>
        <fullName evidence="2">Uncharacterized protein</fullName>
    </submittedName>
</protein>
<comment type="caution">
    <text evidence="2">The sequence shown here is derived from an EMBL/GenBank/DDBJ whole genome shotgun (WGS) entry which is preliminary data.</text>
</comment>
<proteinExistence type="predicted"/>
<dbReference type="AlphaFoldDB" id="A0A9K3HFF8"/>
<dbReference type="EMBL" id="MNCJ02000327">
    <property type="protein sequence ID" value="KAF5777346.1"/>
    <property type="molecule type" value="Genomic_DNA"/>
</dbReference>
<keyword evidence="1" id="KW-0812">Transmembrane</keyword>
<dbReference type="Proteomes" id="UP000215914">
    <property type="component" value="Unassembled WGS sequence"/>
</dbReference>